<evidence type="ECO:0000313" key="3">
    <source>
        <dbReference type="Proteomes" id="UP000481861"/>
    </source>
</evidence>
<reference evidence="2 3" key="1">
    <citation type="submission" date="2020-01" db="EMBL/GenBank/DDBJ databases">
        <authorList>
            <consortium name="DOE Joint Genome Institute"/>
            <person name="Haridas S."/>
            <person name="Albert R."/>
            <person name="Binder M."/>
            <person name="Bloem J."/>
            <person name="Labutti K."/>
            <person name="Salamov A."/>
            <person name="Andreopoulos B."/>
            <person name="Baker S.E."/>
            <person name="Barry K."/>
            <person name="Bills G."/>
            <person name="Bluhm B.H."/>
            <person name="Cannon C."/>
            <person name="Castanera R."/>
            <person name="Culley D.E."/>
            <person name="Daum C."/>
            <person name="Ezra D."/>
            <person name="Gonzalez J.B."/>
            <person name="Henrissat B."/>
            <person name="Kuo A."/>
            <person name="Liang C."/>
            <person name="Lipzen A."/>
            <person name="Lutzoni F."/>
            <person name="Magnuson J."/>
            <person name="Mondo S."/>
            <person name="Nolan M."/>
            <person name="Ohm R."/>
            <person name="Pangilinan J."/>
            <person name="Park H.-J.H."/>
            <person name="Ramirez L."/>
            <person name="Alfaro M."/>
            <person name="Sun H."/>
            <person name="Tritt A."/>
            <person name="Yoshinaga Y."/>
            <person name="Zwiers L.-H.L."/>
            <person name="Turgeon B.G."/>
            <person name="Goodwin S.B."/>
            <person name="Spatafora J.W."/>
            <person name="Crous P.W."/>
            <person name="Grigoriev I.V."/>
        </authorList>
    </citation>
    <scope>NUCLEOTIDE SEQUENCE [LARGE SCALE GENOMIC DNA]</scope>
    <source>
        <strain evidence="2 3">CBS 611.86</strain>
    </source>
</reference>
<dbReference type="OrthoDB" id="3520229at2759"/>
<comment type="caution">
    <text evidence="2">The sequence shown here is derived from an EMBL/GenBank/DDBJ whole genome shotgun (WGS) entry which is preliminary data.</text>
</comment>
<feature type="region of interest" description="Disordered" evidence="1">
    <location>
        <begin position="105"/>
        <end position="124"/>
    </location>
</feature>
<organism evidence="2 3">
    <name type="scientific">Massariosphaeria phaeospora</name>
    <dbReference type="NCBI Taxonomy" id="100035"/>
    <lineage>
        <taxon>Eukaryota</taxon>
        <taxon>Fungi</taxon>
        <taxon>Dikarya</taxon>
        <taxon>Ascomycota</taxon>
        <taxon>Pezizomycotina</taxon>
        <taxon>Dothideomycetes</taxon>
        <taxon>Pleosporomycetidae</taxon>
        <taxon>Pleosporales</taxon>
        <taxon>Pleosporales incertae sedis</taxon>
        <taxon>Massariosphaeria</taxon>
    </lineage>
</organism>
<proteinExistence type="predicted"/>
<name>A0A7C8M7I2_9PLEO</name>
<sequence length="158" mass="15663">MAMGASSAAASATPTSQCGTTPYTQFPSSDVLCAVGGTSGVPSNYSDILKDCCKDAPVESFANDCALYCLAIGQSVADLQLCWQNGGVNPAMIFCNGTQKATATTRPEDVKATAPGSTGRPGESKGAAAVVVVPQGVSKAGLGLLAVLVVSMAAGVLV</sequence>
<evidence type="ECO:0000313" key="2">
    <source>
        <dbReference type="EMBL" id="KAF2869921.1"/>
    </source>
</evidence>
<dbReference type="Proteomes" id="UP000481861">
    <property type="component" value="Unassembled WGS sequence"/>
</dbReference>
<accession>A0A7C8M7I2</accession>
<evidence type="ECO:0000256" key="1">
    <source>
        <dbReference type="SAM" id="MobiDB-lite"/>
    </source>
</evidence>
<keyword evidence="3" id="KW-1185">Reference proteome</keyword>
<dbReference type="EMBL" id="JAADJZ010000015">
    <property type="protein sequence ID" value="KAF2869921.1"/>
    <property type="molecule type" value="Genomic_DNA"/>
</dbReference>
<protein>
    <submittedName>
        <fullName evidence="2">Uncharacterized protein</fullName>
    </submittedName>
</protein>
<dbReference type="AlphaFoldDB" id="A0A7C8M7I2"/>
<gene>
    <name evidence="2" type="ORF">BDV95DRAFT_91232</name>
</gene>